<dbReference type="AlphaFoldDB" id="A0A5S3PBH3"/>
<keyword evidence="17" id="KW-1185">Reference proteome</keyword>
<evidence type="ECO:0000259" key="14">
    <source>
        <dbReference type="PROSITE" id="PS50112"/>
    </source>
</evidence>
<dbReference type="Gene3D" id="3.30.450.20">
    <property type="entry name" value="PAS domain"/>
    <property type="match status" value="1"/>
</dbReference>
<dbReference type="InterPro" id="IPR000700">
    <property type="entry name" value="PAS-assoc_C"/>
</dbReference>
<dbReference type="SUPFAM" id="SSF55785">
    <property type="entry name" value="PYP-like sensor domain (PAS domain)"/>
    <property type="match status" value="1"/>
</dbReference>
<evidence type="ECO:0000256" key="11">
    <source>
        <dbReference type="ARBA" id="ARBA00022840"/>
    </source>
</evidence>
<evidence type="ECO:0000313" key="16">
    <source>
        <dbReference type="EMBL" id="TMM48398.1"/>
    </source>
</evidence>
<reference evidence="16 17" key="1">
    <citation type="submission" date="2019-05" db="EMBL/GenBank/DDBJ databases">
        <title>Erythrobacter marisflavi sp. nov., isolated from isolated from water of an estuary environment.</title>
        <authorList>
            <person name="Yoon J.-H."/>
        </authorList>
    </citation>
    <scope>NUCLEOTIDE SEQUENCE [LARGE SCALE GENOMIC DNA]</scope>
    <source>
        <strain evidence="16 17">KEM-5</strain>
    </source>
</reference>
<dbReference type="RefSeq" id="WP_138618039.1">
    <property type="nucleotide sequence ID" value="NZ_VCAO01000003.1"/>
</dbReference>
<dbReference type="SMART" id="SM00065">
    <property type="entry name" value="GAF"/>
    <property type="match status" value="1"/>
</dbReference>
<dbReference type="InterPro" id="IPR001610">
    <property type="entry name" value="PAC"/>
</dbReference>
<dbReference type="NCBIfam" id="TIGR00229">
    <property type="entry name" value="sensory_box"/>
    <property type="match status" value="1"/>
</dbReference>
<dbReference type="EC" id="2.7.13.3" evidence="2"/>
<dbReference type="Gene3D" id="3.30.450.40">
    <property type="match status" value="1"/>
</dbReference>
<dbReference type="InterPro" id="IPR029016">
    <property type="entry name" value="GAF-like_dom_sf"/>
</dbReference>
<gene>
    <name evidence="16" type="ORF">FEV51_08995</name>
</gene>
<keyword evidence="6" id="KW-0285">Flavoprotein</keyword>
<evidence type="ECO:0000256" key="3">
    <source>
        <dbReference type="ARBA" id="ARBA00022543"/>
    </source>
</evidence>
<dbReference type="GO" id="GO:0009881">
    <property type="term" value="F:photoreceptor activity"/>
    <property type="evidence" value="ECO:0007669"/>
    <property type="project" value="UniProtKB-KW"/>
</dbReference>
<organism evidence="16 17">
    <name type="scientific">Qipengyuania marisflavi</name>
    <dbReference type="NCBI Taxonomy" id="2486356"/>
    <lineage>
        <taxon>Bacteria</taxon>
        <taxon>Pseudomonadati</taxon>
        <taxon>Pseudomonadota</taxon>
        <taxon>Alphaproteobacteria</taxon>
        <taxon>Sphingomonadales</taxon>
        <taxon>Erythrobacteraceae</taxon>
        <taxon>Qipengyuania</taxon>
    </lineage>
</organism>
<feature type="domain" description="PAC" evidence="15">
    <location>
        <begin position="260"/>
        <end position="312"/>
    </location>
</feature>
<protein>
    <recommendedName>
        <fullName evidence="2">histidine kinase</fullName>
        <ecNumber evidence="2">2.7.13.3</ecNumber>
    </recommendedName>
</protein>
<dbReference type="Proteomes" id="UP000309668">
    <property type="component" value="Unassembled WGS sequence"/>
</dbReference>
<dbReference type="InterPro" id="IPR003018">
    <property type="entry name" value="GAF"/>
</dbReference>
<dbReference type="Gene3D" id="3.30.565.10">
    <property type="entry name" value="Histidine kinase-like ATPase, C-terminal domain"/>
    <property type="match status" value="1"/>
</dbReference>
<dbReference type="CDD" id="cd00130">
    <property type="entry name" value="PAS"/>
    <property type="match status" value="1"/>
</dbReference>
<evidence type="ECO:0000259" key="15">
    <source>
        <dbReference type="PROSITE" id="PS50113"/>
    </source>
</evidence>
<keyword evidence="13" id="KW-0675">Receptor</keyword>
<dbReference type="InterPro" id="IPR035965">
    <property type="entry name" value="PAS-like_dom_sf"/>
</dbReference>
<evidence type="ECO:0000256" key="13">
    <source>
        <dbReference type="ARBA" id="ARBA00023170"/>
    </source>
</evidence>
<keyword evidence="4" id="KW-0597">Phosphoprotein</keyword>
<comment type="catalytic activity">
    <reaction evidence="1">
        <text>ATP + protein L-histidine = ADP + protein N-phospho-L-histidine.</text>
        <dbReference type="EC" id="2.7.13.3"/>
    </reaction>
</comment>
<dbReference type="GO" id="GO:0004673">
    <property type="term" value="F:protein histidine kinase activity"/>
    <property type="evidence" value="ECO:0007669"/>
    <property type="project" value="UniProtKB-EC"/>
</dbReference>
<feature type="domain" description="PAS" evidence="14">
    <location>
        <begin position="188"/>
        <end position="257"/>
    </location>
</feature>
<dbReference type="EMBL" id="VCAO01000003">
    <property type="protein sequence ID" value="TMM48398.1"/>
    <property type="molecule type" value="Genomic_DNA"/>
</dbReference>
<evidence type="ECO:0000256" key="4">
    <source>
        <dbReference type="ARBA" id="ARBA00022553"/>
    </source>
</evidence>
<dbReference type="Pfam" id="PF08447">
    <property type="entry name" value="PAS_3"/>
    <property type="match status" value="1"/>
</dbReference>
<dbReference type="InterPro" id="IPR011102">
    <property type="entry name" value="Sig_transdc_His_kinase_HWE"/>
</dbReference>
<keyword evidence="12" id="KW-0157">Chromophore</keyword>
<keyword evidence="9" id="KW-0547">Nucleotide-binding</keyword>
<evidence type="ECO:0000256" key="10">
    <source>
        <dbReference type="ARBA" id="ARBA00022777"/>
    </source>
</evidence>
<evidence type="ECO:0000256" key="6">
    <source>
        <dbReference type="ARBA" id="ARBA00022630"/>
    </source>
</evidence>
<dbReference type="PANTHER" id="PTHR43102:SF2">
    <property type="entry name" value="GAF DOMAIN-CONTAINING PROTEIN"/>
    <property type="match status" value="1"/>
</dbReference>
<dbReference type="GO" id="GO:0005524">
    <property type="term" value="F:ATP binding"/>
    <property type="evidence" value="ECO:0007669"/>
    <property type="project" value="UniProtKB-KW"/>
</dbReference>
<dbReference type="InterPro" id="IPR036890">
    <property type="entry name" value="HATPase_C_sf"/>
</dbReference>
<dbReference type="SUPFAM" id="SSF55781">
    <property type="entry name" value="GAF domain-like"/>
    <property type="match status" value="1"/>
</dbReference>
<dbReference type="PANTHER" id="PTHR43102">
    <property type="entry name" value="SLR1143 PROTEIN"/>
    <property type="match status" value="1"/>
</dbReference>
<dbReference type="PROSITE" id="PS50113">
    <property type="entry name" value="PAC"/>
    <property type="match status" value="1"/>
</dbReference>
<evidence type="ECO:0000256" key="2">
    <source>
        <dbReference type="ARBA" id="ARBA00012438"/>
    </source>
</evidence>
<dbReference type="SMART" id="SM00091">
    <property type="entry name" value="PAS"/>
    <property type="match status" value="1"/>
</dbReference>
<sequence>MYPKSRELWPQGVAPAQAFCAEDKRLTVLAAYGTDALIDDPELQRIVELIARICDAPVAMVTMVEANRQHFLAKFGVDERETPRPTSFCAHAMLGDEPMVINDATVDPRFADNELVTGDPFLRFYAGQPLISDEGAPLGALCVIDMVPRPMGLTPLQRETLAVLAEAVMRRLSQGRQGRAATNAIKRRENRLKTMIDSVPGIAWSADADGNLDYVNARWSEITGAPVPQSVKEWADHIHPDDREASLTRWTGSMRNGEAHEDEIRMLHADGSHRWVLSRAIPVLEEGSGGNRWFGTVIDIDKAYRLSESRDLLANELSHRIKNIFAVVSGLIAVRSRGKPEVKDFVGELSTAIRALGIAHDYVRPFDGRKTDKLQGLLRDLLAPYDNNGKRFDITGGDVAISPRTATPLALIFHELATNSAKYGALSSHDGRVTVEITLPKDGDDGISVAWRESSDVTIVPVIKADEGFGSRLLRLAIEGQLGGRFTREFSDDGLDVLLEFPMDRIAG</sequence>
<proteinExistence type="predicted"/>
<name>A0A5S3PBH3_9SPHN</name>
<evidence type="ECO:0000256" key="9">
    <source>
        <dbReference type="ARBA" id="ARBA00022741"/>
    </source>
</evidence>
<dbReference type="InterPro" id="IPR000014">
    <property type="entry name" value="PAS"/>
</dbReference>
<keyword evidence="7" id="KW-0288">FMN</keyword>
<keyword evidence="5" id="KW-0716">Sensory transduction</keyword>
<evidence type="ECO:0000256" key="7">
    <source>
        <dbReference type="ARBA" id="ARBA00022643"/>
    </source>
</evidence>
<dbReference type="SMART" id="SM00086">
    <property type="entry name" value="PAC"/>
    <property type="match status" value="1"/>
</dbReference>
<comment type="caution">
    <text evidence="16">The sequence shown here is derived from an EMBL/GenBank/DDBJ whole genome shotgun (WGS) entry which is preliminary data.</text>
</comment>
<keyword evidence="8" id="KW-0808">Transferase</keyword>
<dbReference type="InterPro" id="IPR013655">
    <property type="entry name" value="PAS_fold_3"/>
</dbReference>
<evidence type="ECO:0000256" key="8">
    <source>
        <dbReference type="ARBA" id="ARBA00022679"/>
    </source>
</evidence>
<dbReference type="FunFam" id="3.30.450.20:FF:000099">
    <property type="entry name" value="Sensory box sensor histidine kinase"/>
    <property type="match status" value="1"/>
</dbReference>
<evidence type="ECO:0000256" key="1">
    <source>
        <dbReference type="ARBA" id="ARBA00000085"/>
    </source>
</evidence>
<keyword evidence="3" id="KW-0600">Photoreceptor protein</keyword>
<accession>A0A5S3PBH3</accession>
<keyword evidence="10" id="KW-0418">Kinase</keyword>
<dbReference type="PROSITE" id="PS50112">
    <property type="entry name" value="PAS"/>
    <property type="match status" value="1"/>
</dbReference>
<evidence type="ECO:0000256" key="5">
    <source>
        <dbReference type="ARBA" id="ARBA00022606"/>
    </source>
</evidence>
<evidence type="ECO:0000256" key="12">
    <source>
        <dbReference type="ARBA" id="ARBA00022991"/>
    </source>
</evidence>
<dbReference type="OrthoDB" id="136506at2"/>
<dbReference type="SMART" id="SM00911">
    <property type="entry name" value="HWE_HK"/>
    <property type="match status" value="1"/>
</dbReference>
<evidence type="ECO:0000313" key="17">
    <source>
        <dbReference type="Proteomes" id="UP000309668"/>
    </source>
</evidence>
<dbReference type="Pfam" id="PF01590">
    <property type="entry name" value="GAF"/>
    <property type="match status" value="1"/>
</dbReference>
<keyword evidence="11" id="KW-0067">ATP-binding</keyword>
<dbReference type="Pfam" id="PF07536">
    <property type="entry name" value="HWE_HK"/>
    <property type="match status" value="1"/>
</dbReference>